<feature type="domain" description="CS" evidence="2">
    <location>
        <begin position="283"/>
        <end position="372"/>
    </location>
</feature>
<dbReference type="OrthoDB" id="496827at2759"/>
<dbReference type="InterPro" id="IPR007052">
    <property type="entry name" value="CS_dom"/>
</dbReference>
<dbReference type="CDD" id="cd06467">
    <property type="entry name" value="p23_NUDC_like"/>
    <property type="match status" value="1"/>
</dbReference>
<keyword evidence="4" id="KW-1185">Reference proteome</keyword>
<dbReference type="PROSITE" id="PS51203">
    <property type="entry name" value="CS"/>
    <property type="match status" value="1"/>
</dbReference>
<dbReference type="Pfam" id="PF04969">
    <property type="entry name" value="CS"/>
    <property type="match status" value="1"/>
</dbReference>
<feature type="compositionally biased region" description="Acidic residues" evidence="1">
    <location>
        <begin position="1"/>
        <end position="10"/>
    </location>
</feature>
<dbReference type="GO" id="GO:0006457">
    <property type="term" value="P:protein folding"/>
    <property type="evidence" value="ECO:0007669"/>
    <property type="project" value="TreeGrafter"/>
</dbReference>
<dbReference type="InterPro" id="IPR037898">
    <property type="entry name" value="NudC_fam"/>
</dbReference>
<reference evidence="3 4" key="1">
    <citation type="submission" date="2019-01" db="EMBL/GenBank/DDBJ databases">
        <authorList>
            <person name="Ferrante I. M."/>
        </authorList>
    </citation>
    <scope>NUCLEOTIDE SEQUENCE [LARGE SCALE GENOMIC DNA]</scope>
    <source>
        <strain evidence="3 4">B856</strain>
    </source>
</reference>
<sequence>MSSTNSEDEDRLNYLKDRGVEISTPEEREASRRANESSVAPILQQLYGLSLGTDGGDGEGVKFVWIPADESKAMKTMVVPPSFIEANRGDVMPNFVKPFFAADKTRVDAGLLQKQATKQFTAGGEGSSIKGKDGKPVDIDMSKISPAALNAVAAQGSVETFCLVHPADTNDYTGVYIYLDEVGMLKKLPSNKRASSIGGACGYNPAPIFYGDVFVARVKTKPSMFNVDFEAGVDTDYGRAEWMRRAVSENLAWQQAMNEATGKSPKLAQMEQPAHAGTDGSVAQESGFSWTQDGDEVEITVPMNAAVNKKEVKVVFRPGFVVVSYQGKEVERIDLYESVDVDGCTWTLSSDKTKLIVTCEKADPDKIWPRIRS</sequence>
<proteinExistence type="predicted"/>
<evidence type="ECO:0000256" key="1">
    <source>
        <dbReference type="SAM" id="MobiDB-lite"/>
    </source>
</evidence>
<dbReference type="Proteomes" id="UP000291116">
    <property type="component" value="Unassembled WGS sequence"/>
</dbReference>
<evidence type="ECO:0000313" key="4">
    <source>
        <dbReference type="Proteomes" id="UP000291116"/>
    </source>
</evidence>
<evidence type="ECO:0000313" key="3">
    <source>
        <dbReference type="EMBL" id="VEU44667.1"/>
    </source>
</evidence>
<protein>
    <recommendedName>
        <fullName evidence="2">CS domain-containing protein</fullName>
    </recommendedName>
</protein>
<accession>A0A448ZRJ6</accession>
<dbReference type="SUPFAM" id="SSF49764">
    <property type="entry name" value="HSP20-like chaperones"/>
    <property type="match status" value="1"/>
</dbReference>
<gene>
    <name evidence="3" type="ORF">PSNMU_V1.4_AUG-EV-PASAV3_0117930</name>
</gene>
<dbReference type="AlphaFoldDB" id="A0A448ZRJ6"/>
<feature type="compositionally biased region" description="Basic and acidic residues" evidence="1">
    <location>
        <begin position="11"/>
        <end position="35"/>
    </location>
</feature>
<evidence type="ECO:0000259" key="2">
    <source>
        <dbReference type="PROSITE" id="PS51203"/>
    </source>
</evidence>
<feature type="region of interest" description="Disordered" evidence="1">
    <location>
        <begin position="1"/>
        <end position="37"/>
    </location>
</feature>
<dbReference type="PANTHER" id="PTHR12356">
    <property type="entry name" value="NUCLEAR MOVEMENT PROTEIN NUDC"/>
    <property type="match status" value="1"/>
</dbReference>
<dbReference type="Gene3D" id="2.60.40.790">
    <property type="match status" value="1"/>
</dbReference>
<dbReference type="InterPro" id="IPR008978">
    <property type="entry name" value="HSP20-like_chaperone"/>
</dbReference>
<dbReference type="GO" id="GO:0005737">
    <property type="term" value="C:cytoplasm"/>
    <property type="evidence" value="ECO:0007669"/>
    <property type="project" value="TreeGrafter"/>
</dbReference>
<organism evidence="3 4">
    <name type="scientific">Pseudo-nitzschia multistriata</name>
    <dbReference type="NCBI Taxonomy" id="183589"/>
    <lineage>
        <taxon>Eukaryota</taxon>
        <taxon>Sar</taxon>
        <taxon>Stramenopiles</taxon>
        <taxon>Ochrophyta</taxon>
        <taxon>Bacillariophyta</taxon>
        <taxon>Bacillariophyceae</taxon>
        <taxon>Bacillariophycidae</taxon>
        <taxon>Bacillariales</taxon>
        <taxon>Bacillariaceae</taxon>
        <taxon>Pseudo-nitzschia</taxon>
    </lineage>
</organism>
<dbReference type="EMBL" id="CAACVS010000654">
    <property type="protein sequence ID" value="VEU44667.1"/>
    <property type="molecule type" value="Genomic_DNA"/>
</dbReference>
<name>A0A448ZRJ6_9STRA</name>
<dbReference type="GO" id="GO:0051082">
    <property type="term" value="F:unfolded protein binding"/>
    <property type="evidence" value="ECO:0007669"/>
    <property type="project" value="TreeGrafter"/>
</dbReference>